<name>A0A443RRE0_9ACAR</name>
<dbReference type="GO" id="GO:0048666">
    <property type="term" value="P:neuron development"/>
    <property type="evidence" value="ECO:0007669"/>
    <property type="project" value="UniProtKB-ARBA"/>
</dbReference>
<dbReference type="SMART" id="SM00404">
    <property type="entry name" value="PTPc_motif"/>
    <property type="match status" value="1"/>
</dbReference>
<dbReference type="FunFam" id="3.90.190.10:FF:000157">
    <property type="entry name" value="Protein-tyrosine phosphatase"/>
    <property type="match status" value="1"/>
</dbReference>
<gene>
    <name evidence="6" type="ORF">B4U79_07459</name>
</gene>
<dbReference type="PANTHER" id="PTHR23339">
    <property type="entry name" value="TYROSINE SPECIFIC PROTEIN PHOSPHATASE AND DUAL SPECIFICITY PROTEIN PHOSPHATASE"/>
    <property type="match status" value="1"/>
</dbReference>
<dbReference type="InterPro" id="IPR050561">
    <property type="entry name" value="PTP"/>
</dbReference>
<evidence type="ECO:0000259" key="3">
    <source>
        <dbReference type="PROSITE" id="PS50054"/>
    </source>
</evidence>
<comment type="caution">
    <text evidence="6">The sequence shown here is derived from an EMBL/GenBank/DDBJ whole genome shotgun (WGS) entry which is preliminary data.</text>
</comment>
<evidence type="ECO:0000259" key="4">
    <source>
        <dbReference type="PROSITE" id="PS50055"/>
    </source>
</evidence>
<dbReference type="InterPro" id="IPR020422">
    <property type="entry name" value="TYR_PHOSPHATASE_DUAL_dom"/>
</dbReference>
<evidence type="ECO:0000259" key="5">
    <source>
        <dbReference type="PROSITE" id="PS50056"/>
    </source>
</evidence>
<sequence>MSGEDKKVPSSNYSLLSERIRLNTSPELQCALFCGGSNCKYESSEHWPREQREIDVIYSNWITDEIIAMSRPNSRTVPQLIEAFKKHKVKSIFNLQQLNEHAKCGPKLEKSGFSYDPQVFMDNKIYFYNFQWRDYSSISNHFLLDIIKVLCFALKEGKVAVHCHAGLGRTGVLIACYLLYTRINDHPQDIINYIRIKRPNSIQTRHQIKAVFTFHHFVHNLVNTKTLTIEAILSKQRRLLHGYEYRQLKHIPKLIYIVIEKLKEEEQKDSFSSLTEIETELNSSEKRMQVVKCLLAEYRLFAPSFQTKLEVIMREANENIFDKLVKENDILIHSSLLFKWFSDLKEPFFNKTTIIAIVTKAKANEALLKFDEFRENLFFYLIQFLSKVIENNPKFSDILLKRFIAEMCQRTVKLSENNFVPKCVHWNRIGKGTFLKIYDFVWHFIESTQNEMNGEL</sequence>
<keyword evidence="2" id="KW-0904">Protein phosphatase</keyword>
<evidence type="ECO:0000256" key="2">
    <source>
        <dbReference type="ARBA" id="ARBA00022912"/>
    </source>
</evidence>
<dbReference type="GO" id="GO:0004725">
    <property type="term" value="F:protein tyrosine phosphatase activity"/>
    <property type="evidence" value="ECO:0007669"/>
    <property type="project" value="InterPro"/>
</dbReference>
<dbReference type="InterPro" id="IPR000387">
    <property type="entry name" value="Tyr_Pase_dom"/>
</dbReference>
<reference evidence="6 7" key="1">
    <citation type="journal article" date="2018" name="Gigascience">
        <title>Genomes of trombidid mites reveal novel predicted allergens and laterally-transferred genes associated with secondary metabolism.</title>
        <authorList>
            <person name="Dong X."/>
            <person name="Chaisiri K."/>
            <person name="Xia D."/>
            <person name="Armstrong S.D."/>
            <person name="Fang Y."/>
            <person name="Donnelly M.J."/>
            <person name="Kadowaki T."/>
            <person name="McGarry J.W."/>
            <person name="Darby A.C."/>
            <person name="Makepeace B.L."/>
        </authorList>
    </citation>
    <scope>NUCLEOTIDE SEQUENCE [LARGE SCALE GENOMIC DNA]</scope>
    <source>
        <strain evidence="6">UoL-WK</strain>
    </source>
</reference>
<dbReference type="AlphaFoldDB" id="A0A443RRE0"/>
<keyword evidence="1" id="KW-0378">Hydrolase</keyword>
<dbReference type="SUPFAM" id="SSF52799">
    <property type="entry name" value="(Phosphotyrosine protein) phosphatases II"/>
    <property type="match status" value="1"/>
</dbReference>
<dbReference type="OrthoDB" id="542013at2759"/>
<dbReference type="Proteomes" id="UP000285301">
    <property type="component" value="Unassembled WGS sequence"/>
</dbReference>
<dbReference type="Gene3D" id="3.90.190.10">
    <property type="entry name" value="Protein tyrosine phosphatase superfamily"/>
    <property type="match status" value="1"/>
</dbReference>
<dbReference type="InterPro" id="IPR016130">
    <property type="entry name" value="Tyr_Pase_AS"/>
</dbReference>
<keyword evidence="7" id="KW-1185">Reference proteome</keyword>
<dbReference type="PROSITE" id="PS50055">
    <property type="entry name" value="TYR_PHOSPHATASE_PTP"/>
    <property type="match status" value="1"/>
</dbReference>
<dbReference type="InterPro" id="IPR000242">
    <property type="entry name" value="PTP_cat"/>
</dbReference>
<dbReference type="PROSITE" id="PS50054">
    <property type="entry name" value="TYR_PHOSPHATASE_DUAL"/>
    <property type="match status" value="1"/>
</dbReference>
<evidence type="ECO:0000313" key="6">
    <source>
        <dbReference type="EMBL" id="RWS17876.1"/>
    </source>
</evidence>
<dbReference type="PROSITE" id="PS50056">
    <property type="entry name" value="TYR_PHOSPHATASE_2"/>
    <property type="match status" value="1"/>
</dbReference>
<dbReference type="PROSITE" id="PS00383">
    <property type="entry name" value="TYR_PHOSPHATASE_1"/>
    <property type="match status" value="1"/>
</dbReference>
<dbReference type="Pfam" id="PF00782">
    <property type="entry name" value="DSPc"/>
    <property type="match status" value="1"/>
</dbReference>
<dbReference type="InterPro" id="IPR029021">
    <property type="entry name" value="Prot-tyrosine_phosphatase-like"/>
</dbReference>
<feature type="domain" description="Tyrosine-protein phosphatase" evidence="4">
    <location>
        <begin position="1"/>
        <end position="212"/>
    </location>
</feature>
<evidence type="ECO:0000256" key="1">
    <source>
        <dbReference type="ARBA" id="ARBA00022801"/>
    </source>
</evidence>
<organism evidence="6 7">
    <name type="scientific">Dinothrombium tinctorium</name>
    <dbReference type="NCBI Taxonomy" id="1965070"/>
    <lineage>
        <taxon>Eukaryota</taxon>
        <taxon>Metazoa</taxon>
        <taxon>Ecdysozoa</taxon>
        <taxon>Arthropoda</taxon>
        <taxon>Chelicerata</taxon>
        <taxon>Arachnida</taxon>
        <taxon>Acari</taxon>
        <taxon>Acariformes</taxon>
        <taxon>Trombidiformes</taxon>
        <taxon>Prostigmata</taxon>
        <taxon>Anystina</taxon>
        <taxon>Parasitengona</taxon>
        <taxon>Trombidioidea</taxon>
        <taxon>Trombidiidae</taxon>
        <taxon>Dinothrombium</taxon>
    </lineage>
</organism>
<protein>
    <submittedName>
        <fullName evidence="6">Protein tyrosine phosphatase domain-containing protein 1-like isoform X3</fullName>
    </submittedName>
</protein>
<evidence type="ECO:0000313" key="7">
    <source>
        <dbReference type="Proteomes" id="UP000285301"/>
    </source>
</evidence>
<dbReference type="EMBL" id="NCKU01000023">
    <property type="protein sequence ID" value="RWS17876.1"/>
    <property type="molecule type" value="Genomic_DNA"/>
</dbReference>
<dbReference type="InterPro" id="IPR003595">
    <property type="entry name" value="Tyr_Pase_cat"/>
</dbReference>
<dbReference type="InterPro" id="IPR000340">
    <property type="entry name" value="Dual-sp_phosphatase_cat-dom"/>
</dbReference>
<dbReference type="STRING" id="1965070.A0A443RRE0"/>
<accession>A0A443RRE0</accession>
<feature type="domain" description="Tyrosine-protein phosphatase" evidence="3">
    <location>
        <begin position="57"/>
        <end position="223"/>
    </location>
</feature>
<feature type="domain" description="Tyrosine specific protein phosphatases" evidence="5">
    <location>
        <begin position="141"/>
        <end position="209"/>
    </location>
</feature>
<proteinExistence type="predicted"/>